<sequence length="67" mass="7387">MIAVAVLLLPALGVLLFVMDRVEDRLSARPPSARHARKRHLRLVHDAGPPTTGHIPARRSRRHGKAA</sequence>
<protein>
    <submittedName>
        <fullName evidence="2">Uncharacterized protein</fullName>
    </submittedName>
</protein>
<evidence type="ECO:0000313" key="2">
    <source>
        <dbReference type="EMBL" id="PNG19931.1"/>
    </source>
</evidence>
<feature type="region of interest" description="Disordered" evidence="1">
    <location>
        <begin position="27"/>
        <end position="67"/>
    </location>
</feature>
<evidence type="ECO:0000256" key="1">
    <source>
        <dbReference type="SAM" id="MobiDB-lite"/>
    </source>
</evidence>
<comment type="caution">
    <text evidence="2">The sequence shown here is derived from an EMBL/GenBank/DDBJ whole genome shotgun (WGS) entry which is preliminary data.</text>
</comment>
<reference evidence="2 3" key="1">
    <citation type="submission" date="2018-01" db="EMBL/GenBank/DDBJ databases">
        <title>Draft genome sequence of Streptomyces sp. 13K301.</title>
        <authorList>
            <person name="Sahin N."/>
            <person name="Saygin H."/>
            <person name="Ay H."/>
        </authorList>
    </citation>
    <scope>NUCLEOTIDE SEQUENCE [LARGE SCALE GENOMIC DNA]</scope>
    <source>
        <strain evidence="2 3">13K301</strain>
    </source>
</reference>
<gene>
    <name evidence="2" type="ORF">C1J00_22975</name>
</gene>
<dbReference type="AlphaFoldDB" id="A0A2N8TLN5"/>
<organism evidence="2 3">
    <name type="scientific">Streptomyces cahuitamycinicus</name>
    <dbReference type="NCBI Taxonomy" id="2070367"/>
    <lineage>
        <taxon>Bacteria</taxon>
        <taxon>Bacillati</taxon>
        <taxon>Actinomycetota</taxon>
        <taxon>Actinomycetes</taxon>
        <taxon>Kitasatosporales</taxon>
        <taxon>Streptomycetaceae</taxon>
        <taxon>Streptomyces</taxon>
    </lineage>
</organism>
<dbReference type="RefSeq" id="WP_102910949.1">
    <property type="nucleotide sequence ID" value="NZ_POUC01000177.1"/>
</dbReference>
<name>A0A2N8TLN5_9ACTN</name>
<accession>A0A2N8TLN5</accession>
<feature type="compositionally biased region" description="Basic residues" evidence="1">
    <location>
        <begin position="32"/>
        <end position="42"/>
    </location>
</feature>
<keyword evidence="3" id="KW-1185">Reference proteome</keyword>
<dbReference type="OrthoDB" id="4326347at2"/>
<dbReference type="EMBL" id="POUC01000177">
    <property type="protein sequence ID" value="PNG19931.1"/>
    <property type="molecule type" value="Genomic_DNA"/>
</dbReference>
<feature type="compositionally biased region" description="Basic residues" evidence="1">
    <location>
        <begin position="56"/>
        <end position="67"/>
    </location>
</feature>
<proteinExistence type="predicted"/>
<evidence type="ECO:0000313" key="3">
    <source>
        <dbReference type="Proteomes" id="UP000235943"/>
    </source>
</evidence>
<dbReference type="Proteomes" id="UP000235943">
    <property type="component" value="Unassembled WGS sequence"/>
</dbReference>